<evidence type="ECO:0000313" key="3">
    <source>
        <dbReference type="Proteomes" id="UP000071561"/>
    </source>
</evidence>
<dbReference type="Proteomes" id="UP000071561">
    <property type="component" value="Chromosome"/>
</dbReference>
<dbReference type="KEGG" id="pcm:AY601_3472"/>
<dbReference type="RefSeq" id="WP_068403263.1">
    <property type="nucleotide sequence ID" value="NZ_CP014504.1"/>
</dbReference>
<feature type="transmembrane region" description="Helical" evidence="1">
    <location>
        <begin position="350"/>
        <end position="370"/>
    </location>
</feature>
<evidence type="ECO:0000256" key="1">
    <source>
        <dbReference type="SAM" id="Phobius"/>
    </source>
</evidence>
<dbReference type="PANTHER" id="PTHR31061">
    <property type="entry name" value="LD22376P"/>
    <property type="match status" value="1"/>
</dbReference>
<keyword evidence="3" id="KW-1185">Reference proteome</keyword>
<organism evidence="2 3">
    <name type="scientific">Pedobacter cryoconitis</name>
    <dbReference type="NCBI Taxonomy" id="188932"/>
    <lineage>
        <taxon>Bacteria</taxon>
        <taxon>Pseudomonadati</taxon>
        <taxon>Bacteroidota</taxon>
        <taxon>Sphingobacteriia</taxon>
        <taxon>Sphingobacteriales</taxon>
        <taxon>Sphingobacteriaceae</taxon>
        <taxon>Pedobacter</taxon>
    </lineage>
</organism>
<keyword evidence="1" id="KW-1133">Transmembrane helix</keyword>
<feature type="transmembrane region" description="Helical" evidence="1">
    <location>
        <begin position="209"/>
        <end position="227"/>
    </location>
</feature>
<keyword evidence="1" id="KW-0812">Transmembrane</keyword>
<feature type="transmembrane region" description="Helical" evidence="1">
    <location>
        <begin position="41"/>
        <end position="62"/>
    </location>
</feature>
<dbReference type="OrthoDB" id="9788724at2"/>
<dbReference type="PANTHER" id="PTHR31061:SF24">
    <property type="entry name" value="LD22376P"/>
    <property type="match status" value="1"/>
</dbReference>
<gene>
    <name evidence="2" type="ORF">AY601_3472</name>
</gene>
<evidence type="ECO:0000313" key="2">
    <source>
        <dbReference type="EMBL" id="AMQ00338.1"/>
    </source>
</evidence>
<feature type="transmembrane region" description="Helical" evidence="1">
    <location>
        <begin position="12"/>
        <end position="29"/>
    </location>
</feature>
<proteinExistence type="predicted"/>
<sequence>MKPLTERFLSLDVFRGMTLCFMIIVNSPGKGATPFGILEHAAWHGFTPTDLVFPSFLFAVGNAMSFSMKRFSQMDNSQVLLKIFKRTFLIFLIGFLIYWFPFFKHDNHGHIIFADIRDTRILGVLQRIALCFGIASLMIHYLSGKTVIWMSVLFLVGYWVCLLVFGDPGAELTMTGNAGYYLDKFVMGTSHMYHGDHLNGQHIAFDPEGILSTIPSIVNVIIGYFAGKFIQEKGKGYESIAKLFLVGSLFVFIAVCWNSVLPINKKLWTSSFVLVTTGLDLMIIGVLLYIIEVRQATQWTKFFVVFGKNPLFIYIVSDLLLIIIDLLFPQSHFSTWINVNFFQVIAPGPIGSLLFAISFMLACWLVGYILDRRKIYIKV</sequence>
<feature type="transmembrane region" description="Helical" evidence="1">
    <location>
        <begin position="121"/>
        <end position="139"/>
    </location>
</feature>
<feature type="transmembrane region" description="Helical" evidence="1">
    <location>
        <begin position="83"/>
        <end position="101"/>
    </location>
</feature>
<dbReference type="PATRIC" id="fig|188932.3.peg.3611"/>
<reference evidence="2 3" key="1">
    <citation type="submission" date="2016-03" db="EMBL/GenBank/DDBJ databases">
        <title>Complete genome sequence of Pedobacter cryoconitis PAMC 27485.</title>
        <authorList>
            <person name="Lee J."/>
            <person name="Kim O.-S."/>
        </authorList>
    </citation>
    <scope>NUCLEOTIDE SEQUENCE [LARGE SCALE GENOMIC DNA]</scope>
    <source>
        <strain evidence="2 3">PAMC 27485</strain>
    </source>
</reference>
<feature type="transmembrane region" description="Helical" evidence="1">
    <location>
        <begin position="311"/>
        <end position="330"/>
    </location>
</feature>
<name>A0A127VGH2_9SPHI</name>
<feature type="transmembrane region" description="Helical" evidence="1">
    <location>
        <begin position="146"/>
        <end position="165"/>
    </location>
</feature>
<keyword evidence="1" id="KW-0472">Membrane</keyword>
<accession>A0A127VGH2</accession>
<protein>
    <submittedName>
        <fullName evidence="2">Membrane protein</fullName>
    </submittedName>
</protein>
<feature type="transmembrane region" description="Helical" evidence="1">
    <location>
        <begin position="272"/>
        <end position="291"/>
    </location>
</feature>
<feature type="transmembrane region" description="Helical" evidence="1">
    <location>
        <begin position="239"/>
        <end position="260"/>
    </location>
</feature>
<dbReference type="AlphaFoldDB" id="A0A127VGH2"/>
<dbReference type="EMBL" id="CP014504">
    <property type="protein sequence ID" value="AMQ00338.1"/>
    <property type="molecule type" value="Genomic_DNA"/>
</dbReference>